<accession>A0A1E4T309</accession>
<dbReference type="Proteomes" id="UP000094801">
    <property type="component" value="Unassembled WGS sequence"/>
</dbReference>
<dbReference type="OrthoDB" id="4075523at2759"/>
<dbReference type="Pfam" id="PF17234">
    <property type="entry name" value="MPM1"/>
    <property type="match status" value="1"/>
</dbReference>
<reference evidence="2" key="1">
    <citation type="submission" date="2016-04" db="EMBL/GenBank/DDBJ databases">
        <title>Comparative genomics of biotechnologically important yeasts.</title>
        <authorList>
            <consortium name="DOE Joint Genome Institute"/>
            <person name="Riley R."/>
            <person name="Haridas S."/>
            <person name="Wolfe K.H."/>
            <person name="Lopes M.R."/>
            <person name="Hittinger C.T."/>
            <person name="Goker M."/>
            <person name="Salamov A."/>
            <person name="Wisecaver J."/>
            <person name="Long T.M."/>
            <person name="Aerts A.L."/>
            <person name="Barry K."/>
            <person name="Choi C."/>
            <person name="Clum A."/>
            <person name="Coughlan A.Y."/>
            <person name="Deshpande S."/>
            <person name="Douglass A.P."/>
            <person name="Hanson S.J."/>
            <person name="Klenk H.-P."/>
            <person name="Labutti K."/>
            <person name="Lapidus A."/>
            <person name="Lindquist E."/>
            <person name="Lipzen A."/>
            <person name="Meier-Kolthoff J.P."/>
            <person name="Ohm R.A."/>
            <person name="Otillar R.P."/>
            <person name="Pangilinan J."/>
            <person name="Peng Y."/>
            <person name="Rokas A."/>
            <person name="Rosa C.A."/>
            <person name="Scheuner C."/>
            <person name="Sibirny A.A."/>
            <person name="Slot J.C."/>
            <person name="Stielow J.B."/>
            <person name="Sun H."/>
            <person name="Kurtzman C.P."/>
            <person name="Blackwell M."/>
            <person name="Grigoriev I.V."/>
            <person name="Jeffries T.W."/>
        </authorList>
    </citation>
    <scope>NUCLEOTIDE SEQUENCE [LARGE SCALE GENOMIC DNA]</scope>
    <source>
        <strain evidence="2">NRRL YB-2248</strain>
    </source>
</reference>
<keyword evidence="2" id="KW-1185">Reference proteome</keyword>
<proteinExistence type="predicted"/>
<evidence type="ECO:0000313" key="2">
    <source>
        <dbReference type="Proteomes" id="UP000094801"/>
    </source>
</evidence>
<evidence type="ECO:0000313" key="1">
    <source>
        <dbReference type="EMBL" id="ODV86136.1"/>
    </source>
</evidence>
<protein>
    <submittedName>
        <fullName evidence="1">Uncharacterized protein</fullName>
    </submittedName>
</protein>
<sequence>MFSEISMQNDDFELLRTSKPIYNLDPKTIHIQILRIQHLINYSTIKIFSKDSEFFRMFWRIDEIPERSQFFYTHFPKVPTNYESDHHVSNYGSFLNHFYLGRWLPDTLNKLIFPFFEIQGTTDRKLSCKGMPTLNECRLCDKWKGVGVWNRNGEWVCVYQDAMNGKESQLKKGDIKKFTKQFAFSESDELGPKYFLKFSDYNAWKRSVNLKIEQLEAKAINCCIFEDLKDVEDSLKRIEDLKRVQSGKIDSEFVVSVQG</sequence>
<organism evidence="1 2">
    <name type="scientific">[Candida] arabinofermentans NRRL YB-2248</name>
    <dbReference type="NCBI Taxonomy" id="983967"/>
    <lineage>
        <taxon>Eukaryota</taxon>
        <taxon>Fungi</taxon>
        <taxon>Dikarya</taxon>
        <taxon>Ascomycota</taxon>
        <taxon>Saccharomycotina</taxon>
        <taxon>Pichiomycetes</taxon>
        <taxon>Pichiales</taxon>
        <taxon>Pichiaceae</taxon>
        <taxon>Ogataea</taxon>
        <taxon>Ogataea/Candida clade</taxon>
    </lineage>
</organism>
<name>A0A1E4T309_9ASCO</name>
<dbReference type="EMBL" id="KV453850">
    <property type="protein sequence ID" value="ODV86136.1"/>
    <property type="molecule type" value="Genomic_DNA"/>
</dbReference>
<gene>
    <name evidence="1" type="ORF">CANARDRAFT_27402</name>
</gene>
<dbReference type="InterPro" id="IPR035187">
    <property type="entry name" value="Mpm1"/>
</dbReference>
<dbReference type="AlphaFoldDB" id="A0A1E4T309"/>